<feature type="transmembrane region" description="Helical" evidence="7">
    <location>
        <begin position="60"/>
        <end position="84"/>
    </location>
</feature>
<feature type="transmembrane region" description="Helical" evidence="7">
    <location>
        <begin position="326"/>
        <end position="344"/>
    </location>
</feature>
<comment type="subcellular location">
    <subcellularLocation>
        <location evidence="1">Cell membrane</location>
        <topology evidence="1">Multi-pass membrane protein</topology>
    </subcellularLocation>
</comment>
<accession>A0ABP3V1R3</accession>
<feature type="transmembrane region" description="Helical" evidence="7">
    <location>
        <begin position="291"/>
        <end position="314"/>
    </location>
</feature>
<keyword evidence="5 7" id="KW-1133">Transmembrane helix</keyword>
<dbReference type="RefSeq" id="WP_343763743.1">
    <property type="nucleotide sequence ID" value="NZ_BAAACG010000019.1"/>
</dbReference>
<dbReference type="CDD" id="cd13134">
    <property type="entry name" value="MATE_like_8"/>
    <property type="match status" value="1"/>
</dbReference>
<dbReference type="InterPro" id="IPR002528">
    <property type="entry name" value="MATE_fam"/>
</dbReference>
<evidence type="ECO:0000256" key="2">
    <source>
        <dbReference type="ARBA" id="ARBA00022448"/>
    </source>
</evidence>
<proteinExistence type="predicted"/>
<feature type="transmembrane region" description="Helical" evidence="7">
    <location>
        <begin position="20"/>
        <end position="40"/>
    </location>
</feature>
<evidence type="ECO:0000256" key="7">
    <source>
        <dbReference type="SAM" id="Phobius"/>
    </source>
</evidence>
<reference evidence="9" key="1">
    <citation type="journal article" date="2019" name="Int. J. Syst. Evol. Microbiol.">
        <title>The Global Catalogue of Microorganisms (GCM) 10K type strain sequencing project: providing services to taxonomists for standard genome sequencing and annotation.</title>
        <authorList>
            <consortium name="The Broad Institute Genomics Platform"/>
            <consortium name="The Broad Institute Genome Sequencing Center for Infectious Disease"/>
            <person name="Wu L."/>
            <person name="Ma J."/>
        </authorList>
    </citation>
    <scope>NUCLEOTIDE SEQUENCE [LARGE SCALE GENOMIC DNA]</scope>
    <source>
        <strain evidence="9">JCM 1407</strain>
    </source>
</reference>
<dbReference type="PANTHER" id="PTHR42925:SF2">
    <property type="entry name" value="NA+ DRIVEN MULTIDRUG EFFLUX PUMP"/>
    <property type="match status" value="1"/>
</dbReference>
<dbReference type="Pfam" id="PF01554">
    <property type="entry name" value="MatE"/>
    <property type="match status" value="2"/>
</dbReference>
<evidence type="ECO:0000256" key="4">
    <source>
        <dbReference type="ARBA" id="ARBA00022692"/>
    </source>
</evidence>
<evidence type="ECO:0000313" key="8">
    <source>
        <dbReference type="EMBL" id="GAA0746738.1"/>
    </source>
</evidence>
<dbReference type="InterPro" id="IPR048279">
    <property type="entry name" value="MdtK-like"/>
</dbReference>
<feature type="transmembrane region" description="Helical" evidence="7">
    <location>
        <begin position="202"/>
        <end position="223"/>
    </location>
</feature>
<feature type="transmembrane region" description="Helical" evidence="7">
    <location>
        <begin position="96"/>
        <end position="118"/>
    </location>
</feature>
<sequence length="458" mass="50315">MKILSKLFELFNDSTFYSKLRRIAIPIIIQNFIASSLNMVDTMMIGKVGETEIACVGIANQYFFLFNLLITGFCSGCSMFISQFWGKKDEKNIKKVLGVGLIVTVVSGVIFTIIALIIPEKIMLLFNKDPNVIKFGASYLRIVCISYVFTAITFNFAIALRCIEKSKIPMIFSMIALMINTILNYILIFGNFGFKPMGVKGAAIATLIARIIETTLILSYVYLKEPILAGRLNEMFCWTKEFANKIIRNIIPVVLNECCWGTGMVVYSAIYGRIGTKAIASVQICTTVQNLFMVVGIGMANASTVMIGNTIGAGKKEKGKVYAKRFTGLGSILGLSLGIILALSSKNILSIFKVSDKVLHDSLLILYITAVLMTIRVVNVIIITGVLRGGGDAKYPLIVEACTMWLIGVPLAIIGAFVLKLPVYLVVALATAEEITKFFIGLARLISNKWIRNLTTSV</sequence>
<dbReference type="Proteomes" id="UP001501510">
    <property type="component" value="Unassembled WGS sequence"/>
</dbReference>
<feature type="transmembrane region" description="Helical" evidence="7">
    <location>
        <begin position="424"/>
        <end position="446"/>
    </location>
</feature>
<feature type="transmembrane region" description="Helical" evidence="7">
    <location>
        <begin position="170"/>
        <end position="190"/>
    </location>
</feature>
<keyword evidence="2" id="KW-0813">Transport</keyword>
<evidence type="ECO:0000313" key="9">
    <source>
        <dbReference type="Proteomes" id="UP001501510"/>
    </source>
</evidence>
<feature type="transmembrane region" description="Helical" evidence="7">
    <location>
        <begin position="364"/>
        <end position="385"/>
    </location>
</feature>
<evidence type="ECO:0000256" key="6">
    <source>
        <dbReference type="ARBA" id="ARBA00023136"/>
    </source>
</evidence>
<name>A0ABP3V1R3_9CLOT</name>
<feature type="transmembrane region" description="Helical" evidence="7">
    <location>
        <begin position="397"/>
        <end position="418"/>
    </location>
</feature>
<gene>
    <name evidence="8" type="ORF">GCM10008906_34720</name>
</gene>
<dbReference type="PANTHER" id="PTHR42925">
    <property type="entry name" value="MULTIDRUG AND TOXIN EFFLUX PROTEIN MATE FAMILY"/>
    <property type="match status" value="1"/>
</dbReference>
<dbReference type="EMBL" id="BAAACG010000019">
    <property type="protein sequence ID" value="GAA0746738.1"/>
    <property type="molecule type" value="Genomic_DNA"/>
</dbReference>
<evidence type="ECO:0000256" key="3">
    <source>
        <dbReference type="ARBA" id="ARBA00022475"/>
    </source>
</evidence>
<dbReference type="NCBIfam" id="TIGR00797">
    <property type="entry name" value="matE"/>
    <property type="match status" value="1"/>
</dbReference>
<evidence type="ECO:0000256" key="5">
    <source>
        <dbReference type="ARBA" id="ARBA00022989"/>
    </source>
</evidence>
<protein>
    <submittedName>
        <fullName evidence="8">MATE family efflux transporter</fullName>
    </submittedName>
</protein>
<organism evidence="8 9">
    <name type="scientific">Clostridium oceanicum</name>
    <dbReference type="NCBI Taxonomy" id="1543"/>
    <lineage>
        <taxon>Bacteria</taxon>
        <taxon>Bacillati</taxon>
        <taxon>Bacillota</taxon>
        <taxon>Clostridia</taxon>
        <taxon>Eubacteriales</taxon>
        <taxon>Clostridiaceae</taxon>
        <taxon>Clostridium</taxon>
    </lineage>
</organism>
<evidence type="ECO:0000256" key="1">
    <source>
        <dbReference type="ARBA" id="ARBA00004651"/>
    </source>
</evidence>
<comment type="caution">
    <text evidence="8">The sequence shown here is derived from an EMBL/GenBank/DDBJ whole genome shotgun (WGS) entry which is preliminary data.</text>
</comment>
<keyword evidence="9" id="KW-1185">Reference proteome</keyword>
<keyword evidence="4 7" id="KW-0812">Transmembrane</keyword>
<feature type="transmembrane region" description="Helical" evidence="7">
    <location>
        <begin position="250"/>
        <end position="271"/>
    </location>
</feature>
<dbReference type="InterPro" id="IPR047135">
    <property type="entry name" value="YsiQ"/>
</dbReference>
<keyword evidence="3" id="KW-1003">Cell membrane</keyword>
<dbReference type="PIRSF" id="PIRSF006603">
    <property type="entry name" value="DinF"/>
    <property type="match status" value="1"/>
</dbReference>
<feature type="transmembrane region" description="Helical" evidence="7">
    <location>
        <begin position="138"/>
        <end position="158"/>
    </location>
</feature>
<keyword evidence="6 7" id="KW-0472">Membrane</keyword>